<dbReference type="GO" id="GO:0005975">
    <property type="term" value="P:carbohydrate metabolic process"/>
    <property type="evidence" value="ECO:0007669"/>
    <property type="project" value="InterPro"/>
</dbReference>
<keyword evidence="3" id="KW-0326">Glycosidase</keyword>
<evidence type="ECO:0000256" key="1">
    <source>
        <dbReference type="ARBA" id="ARBA00010838"/>
    </source>
</evidence>
<dbReference type="PANTHER" id="PTHR10353:SF209">
    <property type="entry name" value="GALACTOLIPID GALACTOSYLTRANSFERASE SFR2, CHLOROPLASTIC"/>
    <property type="match status" value="1"/>
</dbReference>
<dbReference type="PROSITE" id="PS00572">
    <property type="entry name" value="GLYCOSYL_HYDROL_F1_1"/>
    <property type="match status" value="1"/>
</dbReference>
<evidence type="ECO:0000256" key="5">
    <source>
        <dbReference type="RuleBase" id="RU003690"/>
    </source>
</evidence>
<comment type="caution">
    <text evidence="6">The sequence shown here is derived from an EMBL/GenBank/DDBJ whole genome shotgun (WGS) entry which is preliminary data.</text>
</comment>
<dbReference type="InterPro" id="IPR001360">
    <property type="entry name" value="Glyco_hydro_1"/>
</dbReference>
<evidence type="ECO:0000256" key="4">
    <source>
        <dbReference type="PROSITE-ProRule" id="PRU10055"/>
    </source>
</evidence>
<dbReference type="Proteomes" id="UP000526033">
    <property type="component" value="Unassembled WGS sequence"/>
</dbReference>
<comment type="similarity">
    <text evidence="1 5">Belongs to the glycosyl hydrolase 1 family.</text>
</comment>
<evidence type="ECO:0000256" key="2">
    <source>
        <dbReference type="ARBA" id="ARBA00022801"/>
    </source>
</evidence>
<dbReference type="Pfam" id="PF00232">
    <property type="entry name" value="Glyco_hydro_1"/>
    <property type="match status" value="1"/>
</dbReference>
<sequence>MSTTYTFPKNFIWGTATSAYQTEGNNINTDWWQWEQKIRPADTMPAESSGIACDSYNRYEEDFDLCVKCNNNAVRISIEWARIEPRPGEFDQNEINHYKKVLIAAKGRGLKTFVTLHHFSNPIWFSDMGAWKNLESPSIFARYVNKCVEEFHELIDAYIPINEPQVIALMSYTLGAWPPHIASYAQSLLVQINLARAHSRAYRVIKKHGNYKVGLCQNIAWFYPAENSTNPIDNTSATVLNFMNKDLFMLPLQKYIDFIGLNFYFTSRIKEGKRENLDDVQSDMGWWIYPRGLEQVLISLKRFKKPIYITENGVADAMDKIRKAFIRDMLIATNNAMQQGVDVKGYFYWSLIDNYEWQKGFWPRFGLVEIDRENNLQRKPRPSFYYYSEICRNGKIEA</sequence>
<proteinExistence type="inferred from homology"/>
<dbReference type="EMBL" id="JAAZNL010000010">
    <property type="protein sequence ID" value="NMB69767.1"/>
    <property type="molecule type" value="Genomic_DNA"/>
</dbReference>
<reference evidence="6 7" key="1">
    <citation type="journal article" date="2020" name="Biotechnol. Biofuels">
        <title>New insights from the biogas microbiome by comprehensive genome-resolved metagenomics of nearly 1600 species originating from multiple anaerobic digesters.</title>
        <authorList>
            <person name="Campanaro S."/>
            <person name="Treu L."/>
            <person name="Rodriguez-R L.M."/>
            <person name="Kovalovszki A."/>
            <person name="Ziels R.M."/>
            <person name="Maus I."/>
            <person name="Zhu X."/>
            <person name="Kougias P.G."/>
            <person name="Basile A."/>
            <person name="Luo G."/>
            <person name="Schluter A."/>
            <person name="Konstantinidis K.T."/>
            <person name="Angelidaki I."/>
        </authorList>
    </citation>
    <scope>NUCLEOTIDE SEQUENCE [LARGE SCALE GENOMIC DNA]</scope>
    <source>
        <strain evidence="6">AS27yjCOA_165</strain>
    </source>
</reference>
<protein>
    <submittedName>
        <fullName evidence="6">Glycoside hydrolase family 1 protein</fullName>
    </submittedName>
</protein>
<dbReference type="InterPro" id="IPR018120">
    <property type="entry name" value="Glyco_hydro_1_AS"/>
</dbReference>
<dbReference type="Gene3D" id="3.20.20.80">
    <property type="entry name" value="Glycosidases"/>
    <property type="match status" value="1"/>
</dbReference>
<dbReference type="InterPro" id="IPR017853">
    <property type="entry name" value="GH"/>
</dbReference>
<name>A0A7X9DJU2_UNCKA</name>
<keyword evidence="2 6" id="KW-0378">Hydrolase</keyword>
<dbReference type="GO" id="GO:0008422">
    <property type="term" value="F:beta-glucosidase activity"/>
    <property type="evidence" value="ECO:0007669"/>
    <property type="project" value="TreeGrafter"/>
</dbReference>
<feature type="active site" description="Nucleophile" evidence="4">
    <location>
        <position position="311"/>
    </location>
</feature>
<gene>
    <name evidence="6" type="ORF">GYA27_00995</name>
</gene>
<dbReference type="SUPFAM" id="SSF51445">
    <property type="entry name" value="(Trans)glycosidases"/>
    <property type="match status" value="1"/>
</dbReference>
<accession>A0A7X9DJU2</accession>
<dbReference type="PRINTS" id="PR00131">
    <property type="entry name" value="GLHYDRLASE1"/>
</dbReference>
<evidence type="ECO:0000313" key="6">
    <source>
        <dbReference type="EMBL" id="NMB69767.1"/>
    </source>
</evidence>
<dbReference type="AlphaFoldDB" id="A0A7X9DJU2"/>
<evidence type="ECO:0000256" key="3">
    <source>
        <dbReference type="ARBA" id="ARBA00023295"/>
    </source>
</evidence>
<dbReference type="PANTHER" id="PTHR10353">
    <property type="entry name" value="GLYCOSYL HYDROLASE"/>
    <property type="match status" value="1"/>
</dbReference>
<evidence type="ECO:0000313" key="7">
    <source>
        <dbReference type="Proteomes" id="UP000526033"/>
    </source>
</evidence>
<organism evidence="6 7">
    <name type="scientific">candidate division WWE3 bacterium</name>
    <dbReference type="NCBI Taxonomy" id="2053526"/>
    <lineage>
        <taxon>Bacteria</taxon>
        <taxon>Katanobacteria</taxon>
    </lineage>
</organism>